<name>A0A7W8DKJ6_9BACT</name>
<evidence type="ECO:0000313" key="1">
    <source>
        <dbReference type="EMBL" id="MBB5032931.1"/>
    </source>
</evidence>
<dbReference type="RefSeq" id="WP_184339861.1">
    <property type="nucleotide sequence ID" value="NZ_JACHIG010000005.1"/>
</dbReference>
<comment type="caution">
    <text evidence="1">The sequence shown here is derived from an EMBL/GenBank/DDBJ whole genome shotgun (WGS) entry which is preliminary data.</text>
</comment>
<sequence>MQPPTATPSESAQVLERLRRFSAAGGLDTPQRLARLVARVLVSRRLKERRKWCTVARGVAADPCVEDRLVRQAMRWLSVQPGKTEAS</sequence>
<evidence type="ECO:0000313" key="2">
    <source>
        <dbReference type="Proteomes" id="UP000590740"/>
    </source>
</evidence>
<proteinExistence type="predicted"/>
<organism evidence="1 2">
    <name type="scientific">Prosthecobacter vanneervenii</name>
    <dbReference type="NCBI Taxonomy" id="48466"/>
    <lineage>
        <taxon>Bacteria</taxon>
        <taxon>Pseudomonadati</taxon>
        <taxon>Verrucomicrobiota</taxon>
        <taxon>Verrucomicrobiia</taxon>
        <taxon>Verrucomicrobiales</taxon>
        <taxon>Verrucomicrobiaceae</taxon>
        <taxon>Prosthecobacter</taxon>
    </lineage>
</organism>
<protein>
    <submittedName>
        <fullName evidence="1">Uncharacterized protein</fullName>
    </submittedName>
</protein>
<dbReference type="EMBL" id="JACHIG010000005">
    <property type="protein sequence ID" value="MBB5032931.1"/>
    <property type="molecule type" value="Genomic_DNA"/>
</dbReference>
<dbReference type="AlphaFoldDB" id="A0A7W8DKJ6"/>
<dbReference type="Proteomes" id="UP000590740">
    <property type="component" value="Unassembled WGS sequence"/>
</dbReference>
<gene>
    <name evidence="1" type="ORF">HNQ65_002514</name>
</gene>
<accession>A0A7W8DKJ6</accession>
<reference evidence="1 2" key="1">
    <citation type="submission" date="2020-08" db="EMBL/GenBank/DDBJ databases">
        <title>Genomic Encyclopedia of Type Strains, Phase IV (KMG-IV): sequencing the most valuable type-strain genomes for metagenomic binning, comparative biology and taxonomic classification.</title>
        <authorList>
            <person name="Goeker M."/>
        </authorList>
    </citation>
    <scope>NUCLEOTIDE SEQUENCE [LARGE SCALE GENOMIC DNA]</scope>
    <source>
        <strain evidence="1 2">DSM 12252</strain>
    </source>
</reference>
<keyword evidence="2" id="KW-1185">Reference proteome</keyword>